<evidence type="ECO:0000313" key="2">
    <source>
        <dbReference type="Proteomes" id="UP001196413"/>
    </source>
</evidence>
<accession>A0AAD5RBI6</accession>
<name>A0AAD5RBI6_PARTN</name>
<sequence>MDRRRTLDIFYYGESRSNGERVTGRLLPESGADKLKHIDLSYRKKFRFYSCCGVGNTSLDEQKMKGYDNFGMRRSVAAQRQCCQDSSHTIGKAREICIDSETQIRRLHYEKIRRQMDETN</sequence>
<dbReference type="EMBL" id="JAHQIW010007219">
    <property type="protein sequence ID" value="KAJ1373036.1"/>
    <property type="molecule type" value="Genomic_DNA"/>
</dbReference>
<comment type="caution">
    <text evidence="1">The sequence shown here is derived from an EMBL/GenBank/DDBJ whole genome shotgun (WGS) entry which is preliminary data.</text>
</comment>
<proteinExistence type="predicted"/>
<keyword evidence="2" id="KW-1185">Reference proteome</keyword>
<protein>
    <submittedName>
        <fullName evidence="1">Uncharacterized protein</fullName>
    </submittedName>
</protein>
<organism evidence="1 2">
    <name type="scientific">Parelaphostrongylus tenuis</name>
    <name type="common">Meningeal worm</name>
    <dbReference type="NCBI Taxonomy" id="148309"/>
    <lineage>
        <taxon>Eukaryota</taxon>
        <taxon>Metazoa</taxon>
        <taxon>Ecdysozoa</taxon>
        <taxon>Nematoda</taxon>
        <taxon>Chromadorea</taxon>
        <taxon>Rhabditida</taxon>
        <taxon>Rhabditina</taxon>
        <taxon>Rhabditomorpha</taxon>
        <taxon>Strongyloidea</taxon>
        <taxon>Metastrongylidae</taxon>
        <taxon>Parelaphostrongylus</taxon>
    </lineage>
</organism>
<evidence type="ECO:0000313" key="1">
    <source>
        <dbReference type="EMBL" id="KAJ1373036.1"/>
    </source>
</evidence>
<gene>
    <name evidence="1" type="ORF">KIN20_035362</name>
</gene>
<reference evidence="1" key="1">
    <citation type="submission" date="2021-06" db="EMBL/GenBank/DDBJ databases">
        <title>Parelaphostrongylus tenuis whole genome reference sequence.</title>
        <authorList>
            <person name="Garwood T.J."/>
            <person name="Larsen P.A."/>
            <person name="Fountain-Jones N.M."/>
            <person name="Garbe J.R."/>
            <person name="Macchietto M.G."/>
            <person name="Kania S.A."/>
            <person name="Gerhold R.W."/>
            <person name="Richards J.E."/>
            <person name="Wolf T.M."/>
        </authorList>
    </citation>
    <scope>NUCLEOTIDE SEQUENCE</scope>
    <source>
        <strain evidence="1">MNPRO001-30</strain>
        <tissue evidence="1">Meninges</tissue>
    </source>
</reference>
<dbReference type="AlphaFoldDB" id="A0AAD5RBI6"/>
<dbReference type="Proteomes" id="UP001196413">
    <property type="component" value="Unassembled WGS sequence"/>
</dbReference>